<evidence type="ECO:0000313" key="3">
    <source>
        <dbReference type="Proteomes" id="UP000196694"/>
    </source>
</evidence>
<dbReference type="PANTHER" id="PTHR39518">
    <property type="entry name" value="UPF0215 PROTEIN MJ1150"/>
    <property type="match status" value="1"/>
</dbReference>
<name>A0A211YPD4_9CREN</name>
<evidence type="ECO:0000256" key="1">
    <source>
        <dbReference type="HAMAP-Rule" id="MF_00582"/>
    </source>
</evidence>
<protein>
    <recommendedName>
        <fullName evidence="1">UPF0215 protein Pdsh_04095</fullName>
    </recommendedName>
</protein>
<proteinExistence type="inferred from homology"/>
<comment type="caution">
    <text evidence="2">The sequence shown here is derived from an EMBL/GenBank/DDBJ whole genome shotgun (WGS) entry which is preliminary data.</text>
</comment>
<reference evidence="2 3" key="1">
    <citation type="submission" date="2017-05" db="EMBL/GenBank/DDBJ databases">
        <title>The draft genome of the hyperthermophilic archaeon 'Pyrodictium delaneyi strain Hulk', an iron and nitrate reducer, reveals the capacity for sulfate reduction.</title>
        <authorList>
            <person name="Demey L.M."/>
            <person name="Miller C."/>
            <person name="Manzella M."/>
            <person name="Reguera G."/>
            <person name="Kashefi K."/>
        </authorList>
    </citation>
    <scope>NUCLEOTIDE SEQUENCE [LARGE SCALE GENOMIC DNA]</scope>
    <source>
        <strain evidence="2 3">Hulk</strain>
    </source>
</reference>
<comment type="similarity">
    <text evidence="1">Belongs to the UPF0215 family.</text>
</comment>
<dbReference type="Proteomes" id="UP000196694">
    <property type="component" value="Unassembled WGS sequence"/>
</dbReference>
<gene>
    <name evidence="2" type="ORF">Pdsh_04095</name>
</gene>
<keyword evidence="3" id="KW-1185">Reference proteome</keyword>
<dbReference type="PIRSF" id="PIRSF006380">
    <property type="entry name" value="UCP006380"/>
    <property type="match status" value="1"/>
</dbReference>
<dbReference type="AlphaFoldDB" id="A0A211YPD4"/>
<dbReference type="EMBL" id="NCQP01000002">
    <property type="protein sequence ID" value="OWJ54895.1"/>
    <property type="molecule type" value="Genomic_DNA"/>
</dbReference>
<dbReference type="Gene3D" id="3.30.2170.10">
    <property type="entry name" value="archaeoglobus fulgidus dsm 4304 superfamily"/>
    <property type="match status" value="1"/>
</dbReference>
<dbReference type="PANTHER" id="PTHR39518:SF2">
    <property type="entry name" value="UPF0215 PROTEIN MJ1150"/>
    <property type="match status" value="1"/>
</dbReference>
<dbReference type="HAMAP" id="MF_00582">
    <property type="entry name" value="UPF0215"/>
    <property type="match status" value="1"/>
</dbReference>
<dbReference type="GeneID" id="26100202"/>
<dbReference type="Pfam" id="PF01949">
    <property type="entry name" value="Endo_dU"/>
    <property type="match status" value="1"/>
</dbReference>
<dbReference type="OrthoDB" id="15207at2157"/>
<dbReference type="InterPro" id="IPR002802">
    <property type="entry name" value="Endo_dU"/>
</dbReference>
<sequence length="220" mass="25105">MPRYTKPGTENLEVMHNRVSGTGSVIPHCVAGIDDGYFERDWSRTLMALAIHCWHGGRLCPCRLLLDTVTVDGLDATDVAERLVRRALSEKLEIEALLTDTVVFAGFNILDPIELHRRLGLPVIVVYWYPPRRKAVEKALQLHFSDWKKRLGVIEEVWNRLKHVRCRRGSLLVAVYGADYAYAWSLVCSLQLFTRHPEPLFTAHRTASMLSRVLGPFKDN</sequence>
<dbReference type="RefSeq" id="WP_082419606.1">
    <property type="nucleotide sequence ID" value="NZ_CP013011.1"/>
</dbReference>
<accession>A0A211YPD4</accession>
<organism evidence="2 3">
    <name type="scientific">Pyrodictium delaneyi</name>
    <dbReference type="NCBI Taxonomy" id="1273541"/>
    <lineage>
        <taxon>Archaea</taxon>
        <taxon>Thermoproteota</taxon>
        <taxon>Thermoprotei</taxon>
        <taxon>Desulfurococcales</taxon>
        <taxon>Pyrodictiaceae</taxon>
        <taxon>Pyrodictium</taxon>
    </lineage>
</organism>
<evidence type="ECO:0000313" key="2">
    <source>
        <dbReference type="EMBL" id="OWJ54895.1"/>
    </source>
</evidence>